<feature type="region of interest" description="Disordered" evidence="1">
    <location>
        <begin position="27"/>
        <end position="66"/>
    </location>
</feature>
<feature type="compositionally biased region" description="Low complexity" evidence="1">
    <location>
        <begin position="34"/>
        <end position="66"/>
    </location>
</feature>
<reference evidence="3 4" key="1">
    <citation type="submission" date="2016-10" db="EMBL/GenBank/DDBJ databases">
        <authorList>
            <person name="Varghese N."/>
            <person name="Submissions S."/>
        </authorList>
    </citation>
    <scope>NUCLEOTIDE SEQUENCE [LARGE SCALE GENOMIC DNA]</scope>
    <source>
        <strain evidence="3 4">DSM 21822</strain>
    </source>
</reference>
<organism evidence="3 4">
    <name type="scientific">Neomesorhizobium albiziae</name>
    <dbReference type="NCBI Taxonomy" id="335020"/>
    <lineage>
        <taxon>Bacteria</taxon>
        <taxon>Pseudomonadati</taxon>
        <taxon>Pseudomonadota</taxon>
        <taxon>Alphaproteobacteria</taxon>
        <taxon>Hyphomicrobiales</taxon>
        <taxon>Phyllobacteriaceae</taxon>
        <taxon>Neomesorhizobium</taxon>
    </lineage>
</organism>
<gene>
    <name evidence="3" type="ORF">SAMN04488498_10669</name>
</gene>
<evidence type="ECO:0000313" key="3">
    <source>
        <dbReference type="EMBL" id="SFK41258.1"/>
    </source>
</evidence>
<feature type="chain" id="PRO_5009302460" description="Lipoprotein" evidence="2">
    <location>
        <begin position="19"/>
        <end position="199"/>
    </location>
</feature>
<dbReference type="PROSITE" id="PS51257">
    <property type="entry name" value="PROKAR_LIPOPROTEIN"/>
    <property type="match status" value="1"/>
</dbReference>
<keyword evidence="2" id="KW-0732">Signal</keyword>
<evidence type="ECO:0000256" key="2">
    <source>
        <dbReference type="SAM" id="SignalP"/>
    </source>
</evidence>
<dbReference type="EMBL" id="FOSL01000006">
    <property type="protein sequence ID" value="SFK41258.1"/>
    <property type="molecule type" value="Genomic_DNA"/>
</dbReference>
<sequence>MKRSVAIGMLLTAASALAACTSTEQALDPSAIKPPSQTATAPGTSATASIADPSAAPGAPAAAAATPGTTTGQVAAIDSNARIQIAPIVGATVEAAGPLSERIAARAKERGIKLAGGDGTATLVLKGYFSAITEARETTVIYVWDVLDTAGNRLHRIQGQQKAPARRGEGWASVSAPTMQGIADQTVDQLAAWLGTRAG</sequence>
<protein>
    <recommendedName>
        <fullName evidence="5">Lipoprotein</fullName>
    </recommendedName>
</protein>
<evidence type="ECO:0008006" key="5">
    <source>
        <dbReference type="Google" id="ProtNLM"/>
    </source>
</evidence>
<dbReference type="OrthoDB" id="7374881at2"/>
<evidence type="ECO:0000256" key="1">
    <source>
        <dbReference type="SAM" id="MobiDB-lite"/>
    </source>
</evidence>
<evidence type="ECO:0000313" key="4">
    <source>
        <dbReference type="Proteomes" id="UP000323300"/>
    </source>
</evidence>
<name>A0A1I3ZAR9_9HYPH</name>
<dbReference type="RefSeq" id="WP_149760438.1">
    <property type="nucleotide sequence ID" value="NZ_BSPE01000031.1"/>
</dbReference>
<dbReference type="Proteomes" id="UP000323300">
    <property type="component" value="Unassembled WGS sequence"/>
</dbReference>
<dbReference type="AlphaFoldDB" id="A0A1I3ZAR9"/>
<accession>A0A1I3ZAR9</accession>
<keyword evidence="4" id="KW-1185">Reference proteome</keyword>
<proteinExistence type="predicted"/>
<feature type="signal peptide" evidence="2">
    <location>
        <begin position="1"/>
        <end position="18"/>
    </location>
</feature>